<dbReference type="PANTHER" id="PTHR20842:SF0">
    <property type="entry name" value="ALPHA-ASPARTYL DIPEPTIDASE"/>
    <property type="match status" value="1"/>
</dbReference>
<evidence type="ECO:0000256" key="3">
    <source>
        <dbReference type="ARBA" id="ARBA00022801"/>
    </source>
</evidence>
<dbReference type="CDD" id="cd03146">
    <property type="entry name" value="GAT1_Peptidase_E"/>
    <property type="match status" value="1"/>
</dbReference>
<gene>
    <name evidence="5" type="ORF">AB6A68_08235</name>
</gene>
<dbReference type="InterPro" id="IPR029062">
    <property type="entry name" value="Class_I_gatase-like"/>
</dbReference>
<dbReference type="Pfam" id="PF03575">
    <property type="entry name" value="Peptidase_S51"/>
    <property type="match status" value="1"/>
</dbReference>
<keyword evidence="6" id="KW-1185">Reference proteome</keyword>
<dbReference type="PANTHER" id="PTHR20842">
    <property type="entry name" value="PROTEASE S51 ALPHA-ASPARTYL DIPEPTIDASE"/>
    <property type="match status" value="1"/>
</dbReference>
<keyword evidence="2" id="KW-0645">Protease</keyword>
<dbReference type="Proteomes" id="UP001560267">
    <property type="component" value="Unassembled WGS sequence"/>
</dbReference>
<name>A0ABV3Y5N5_9ACTN</name>
<dbReference type="EMBL" id="JBFSHR010000026">
    <property type="protein sequence ID" value="MEX6429823.1"/>
    <property type="molecule type" value="Genomic_DNA"/>
</dbReference>
<comment type="similarity">
    <text evidence="1">Belongs to the peptidase S51 family.</text>
</comment>
<dbReference type="RefSeq" id="WP_298382397.1">
    <property type="nucleotide sequence ID" value="NZ_JBFSHR010000026.1"/>
</dbReference>
<evidence type="ECO:0000256" key="1">
    <source>
        <dbReference type="ARBA" id="ARBA00006534"/>
    </source>
</evidence>
<keyword evidence="3" id="KW-0378">Hydrolase</keyword>
<evidence type="ECO:0000256" key="4">
    <source>
        <dbReference type="ARBA" id="ARBA00022825"/>
    </source>
</evidence>
<protein>
    <submittedName>
        <fullName evidence="5">Type 1 glutamine amidotransferase-like domain-containing protein</fullName>
    </submittedName>
</protein>
<proteinExistence type="inferred from homology"/>
<dbReference type="InterPro" id="IPR005320">
    <property type="entry name" value="Peptidase_S51"/>
</dbReference>
<keyword evidence="4" id="KW-0720">Serine protease</keyword>
<accession>A0ABV3Y5N5</accession>
<evidence type="ECO:0000313" key="5">
    <source>
        <dbReference type="EMBL" id="MEX6429823.1"/>
    </source>
</evidence>
<sequence length="246" mass="26496">MSDTEPTILATSGGLIRGARTEVAFGPMLNYALELSGAARPSLLYVGTAMGDESASGLRMIEAGRVEGITVDLLKLFPMPNVDDLVGWVLAHDVVWVGGGSVANLLALWRLHGLDHAFERAWHHGVVLAGVSAGSLCWHYGGTTDSFTPQLSPITNGLGLLPYSNGVHYDSEPRRRPLFRQLIAEGRLPDGYATEDGTGLVFKGTRLLEAVSEVSGKQAYQVARHDDTTIEEPLPTRLLSVTHARR</sequence>
<dbReference type="SUPFAM" id="SSF52317">
    <property type="entry name" value="Class I glutamine amidotransferase-like"/>
    <property type="match status" value="1"/>
</dbReference>
<dbReference type="Gene3D" id="3.40.50.880">
    <property type="match status" value="1"/>
</dbReference>
<evidence type="ECO:0000313" key="6">
    <source>
        <dbReference type="Proteomes" id="UP001560267"/>
    </source>
</evidence>
<reference evidence="5 6" key="1">
    <citation type="submission" date="2024-07" db="EMBL/GenBank/DDBJ databases">
        <title>Draft Genome Sequence of Ferrimicrobium acidiphilum Strain YE2023, Isolated from a Pulp of Bioleach Reactor.</title>
        <authorList>
            <person name="Elkina Y.A."/>
            <person name="Bulaeva A.G."/>
            <person name="Beletsky A.V."/>
            <person name="Mardanov A.V."/>
        </authorList>
    </citation>
    <scope>NUCLEOTIDE SEQUENCE [LARGE SCALE GENOMIC DNA]</scope>
    <source>
        <strain evidence="5 6">YE2023</strain>
    </source>
</reference>
<evidence type="ECO:0000256" key="2">
    <source>
        <dbReference type="ARBA" id="ARBA00022670"/>
    </source>
</evidence>
<comment type="caution">
    <text evidence="5">The sequence shown here is derived from an EMBL/GenBank/DDBJ whole genome shotgun (WGS) entry which is preliminary data.</text>
</comment>
<organism evidence="5 6">
    <name type="scientific">Ferrimicrobium acidiphilum</name>
    <dbReference type="NCBI Taxonomy" id="121039"/>
    <lineage>
        <taxon>Bacteria</taxon>
        <taxon>Bacillati</taxon>
        <taxon>Actinomycetota</taxon>
        <taxon>Acidimicrobiia</taxon>
        <taxon>Acidimicrobiales</taxon>
        <taxon>Acidimicrobiaceae</taxon>
        <taxon>Ferrimicrobium</taxon>
    </lineage>
</organism>